<dbReference type="AlphaFoldDB" id="A0A7D4CDI9"/>
<feature type="transmembrane region" description="Helical" evidence="7">
    <location>
        <begin position="81"/>
        <end position="106"/>
    </location>
</feature>
<keyword evidence="3 7" id="KW-0812">Transmembrane</keyword>
<feature type="transmembrane region" description="Helical" evidence="7">
    <location>
        <begin position="118"/>
        <end position="140"/>
    </location>
</feature>
<feature type="transmembrane region" description="Helical" evidence="7">
    <location>
        <begin position="152"/>
        <end position="171"/>
    </location>
</feature>
<feature type="transmembrane region" description="Helical" evidence="7">
    <location>
        <begin position="13"/>
        <end position="35"/>
    </location>
</feature>
<dbReference type="Pfam" id="PF09678">
    <property type="entry name" value="Caa3_CtaG"/>
    <property type="match status" value="1"/>
</dbReference>
<evidence type="ECO:0000256" key="6">
    <source>
        <dbReference type="SAM" id="MobiDB-lite"/>
    </source>
</evidence>
<evidence type="ECO:0000256" key="2">
    <source>
        <dbReference type="ARBA" id="ARBA00022475"/>
    </source>
</evidence>
<keyword evidence="4 7" id="KW-1133">Transmembrane helix</keyword>
<evidence type="ECO:0000256" key="4">
    <source>
        <dbReference type="ARBA" id="ARBA00022989"/>
    </source>
</evidence>
<gene>
    <name evidence="8" type="ORF">GXN76_02400</name>
</gene>
<comment type="subcellular location">
    <subcellularLocation>
        <location evidence="1">Cell membrane</location>
        <topology evidence="1">Multi-pass membrane protein</topology>
    </subcellularLocation>
</comment>
<evidence type="ECO:0000256" key="5">
    <source>
        <dbReference type="ARBA" id="ARBA00023136"/>
    </source>
</evidence>
<keyword evidence="9" id="KW-1185">Reference proteome</keyword>
<protein>
    <recommendedName>
        <fullName evidence="10">Cytochrome c oxidase assembly factor CtaG</fullName>
    </recommendedName>
</protein>
<feature type="transmembrane region" description="Helical" evidence="7">
    <location>
        <begin position="234"/>
        <end position="260"/>
    </location>
</feature>
<evidence type="ECO:0000256" key="7">
    <source>
        <dbReference type="SAM" id="Phobius"/>
    </source>
</evidence>
<dbReference type="InterPro" id="IPR019108">
    <property type="entry name" value="Caa3_assmbl_CtaG-rel"/>
</dbReference>
<evidence type="ECO:0000256" key="3">
    <source>
        <dbReference type="ARBA" id="ARBA00022692"/>
    </source>
</evidence>
<evidence type="ECO:0000313" key="8">
    <source>
        <dbReference type="EMBL" id="QKG83434.1"/>
    </source>
</evidence>
<accession>A0A7D4CDI9</accession>
<evidence type="ECO:0000256" key="1">
    <source>
        <dbReference type="ARBA" id="ARBA00004651"/>
    </source>
</evidence>
<reference evidence="8 9" key="1">
    <citation type="submission" date="2020-01" db="EMBL/GenBank/DDBJ databases">
        <authorList>
            <person name="Gulvik C.A."/>
            <person name="Batra D.G."/>
        </authorList>
    </citation>
    <scope>NUCLEOTIDE SEQUENCE [LARGE SCALE GENOMIC DNA]</scope>
    <source>
        <strain evidence="8 9">W9323</strain>
    </source>
</reference>
<dbReference type="EMBL" id="CP048104">
    <property type="protein sequence ID" value="QKG83434.1"/>
    <property type="molecule type" value="Genomic_DNA"/>
</dbReference>
<dbReference type="Proteomes" id="UP000503088">
    <property type="component" value="Chromosome"/>
</dbReference>
<proteinExistence type="predicted"/>
<keyword evidence="2" id="KW-1003">Cell membrane</keyword>
<name>A0A7D4CDI9_9BACL</name>
<organism evidence="8 9">
    <name type="scientific">Kroppenstedtia pulmonis</name>
    <dbReference type="NCBI Taxonomy" id="1380685"/>
    <lineage>
        <taxon>Bacteria</taxon>
        <taxon>Bacillati</taxon>
        <taxon>Bacillota</taxon>
        <taxon>Bacilli</taxon>
        <taxon>Bacillales</taxon>
        <taxon>Thermoactinomycetaceae</taxon>
        <taxon>Kroppenstedtia</taxon>
    </lineage>
</organism>
<dbReference type="KEGG" id="kpul:GXN76_02400"/>
<feature type="transmembrane region" description="Helical" evidence="7">
    <location>
        <begin position="55"/>
        <end position="75"/>
    </location>
</feature>
<evidence type="ECO:0000313" key="9">
    <source>
        <dbReference type="Proteomes" id="UP000503088"/>
    </source>
</evidence>
<dbReference type="RefSeq" id="WP_173220170.1">
    <property type="nucleotide sequence ID" value="NZ_CP048104.1"/>
</dbReference>
<keyword evidence="5 7" id="KW-0472">Membrane</keyword>
<feature type="region of interest" description="Disordered" evidence="6">
    <location>
        <begin position="268"/>
        <end position="291"/>
    </location>
</feature>
<evidence type="ECO:0008006" key="10">
    <source>
        <dbReference type="Google" id="ProtNLM"/>
    </source>
</evidence>
<dbReference type="GO" id="GO:0005886">
    <property type="term" value="C:plasma membrane"/>
    <property type="evidence" value="ECO:0007669"/>
    <property type="project" value="UniProtKB-SubCell"/>
</dbReference>
<feature type="transmembrane region" description="Helical" evidence="7">
    <location>
        <begin position="192"/>
        <end position="214"/>
    </location>
</feature>
<sequence length="291" mass="33290">MHQHHQFDGHPDVWTLLSPGSLLFALALIALYFVVIGPWRHRFEGGEEVAGKQKFGFVSAMVVYYIASGPIYAYSHNLFSFHMIWMSLIYLAMPPLILYGTPAWVWRPLWKNAKVTRVLRFFTHPLIAIALFNGLLSVYHLPVLFDTIMTNALLMGVSHVILMITAFFMWWPVMCPIPELDRLNPLQKMAYIFADGVLLTPACAIIAFSHVMLYDFYQGAPQVFMSLTAHNDQSLGGVAMKIVQEIVYGIVLGYNFFAWVRQQKEQDRLDQEEDENEREAAPEGTVSYNHI</sequence>